<name>A0A382XMT6_9ZZZZ</name>
<evidence type="ECO:0000259" key="3">
    <source>
        <dbReference type="Pfam" id="PF00171"/>
    </source>
</evidence>
<evidence type="ECO:0000256" key="2">
    <source>
        <dbReference type="ARBA" id="ARBA00023002"/>
    </source>
</evidence>
<evidence type="ECO:0000313" key="4">
    <source>
        <dbReference type="EMBL" id="SVD72150.1"/>
    </source>
</evidence>
<dbReference type="InterPro" id="IPR016162">
    <property type="entry name" value="Ald_DH_N"/>
</dbReference>
<dbReference type="SUPFAM" id="SSF53720">
    <property type="entry name" value="ALDH-like"/>
    <property type="match status" value="1"/>
</dbReference>
<evidence type="ECO:0000256" key="1">
    <source>
        <dbReference type="ARBA" id="ARBA00009986"/>
    </source>
</evidence>
<accession>A0A382XMT6</accession>
<dbReference type="InterPro" id="IPR015590">
    <property type="entry name" value="Aldehyde_DH_dom"/>
</dbReference>
<gene>
    <name evidence="4" type="ORF">METZ01_LOCUS425004</name>
</gene>
<dbReference type="Gene3D" id="3.40.605.10">
    <property type="entry name" value="Aldehyde Dehydrogenase, Chain A, domain 1"/>
    <property type="match status" value="1"/>
</dbReference>
<comment type="similarity">
    <text evidence="1">Belongs to the aldehyde dehydrogenase family.</text>
</comment>
<dbReference type="AlphaFoldDB" id="A0A382XMT6"/>
<dbReference type="Pfam" id="PF00171">
    <property type="entry name" value="Aldedh"/>
    <property type="match status" value="1"/>
</dbReference>
<keyword evidence="2" id="KW-0560">Oxidoreductase</keyword>
<dbReference type="PANTHER" id="PTHR42991:SF1">
    <property type="entry name" value="ALDEHYDE DEHYDROGENASE"/>
    <property type="match status" value="1"/>
</dbReference>
<organism evidence="4">
    <name type="scientific">marine metagenome</name>
    <dbReference type="NCBI Taxonomy" id="408172"/>
    <lineage>
        <taxon>unclassified sequences</taxon>
        <taxon>metagenomes</taxon>
        <taxon>ecological metagenomes</taxon>
    </lineage>
</organism>
<sequence>MDLSAQRVGLNLWRHAEMMREHYPVMVPGLEGSSEPPAEVMSPFSATVVAQVAQLDRAGLEHALVRAASLLGRSQQPAPHQRAAHLRRISDLINERAEAFAVMIASEGGKPLVDARVEAGRAARTFALCAEECVRIAGREVPMGGAPGSHGRLA</sequence>
<reference evidence="4" key="1">
    <citation type="submission" date="2018-05" db="EMBL/GenBank/DDBJ databases">
        <authorList>
            <person name="Lanie J.A."/>
            <person name="Ng W.-L."/>
            <person name="Kazmierczak K.M."/>
            <person name="Andrzejewski T.M."/>
            <person name="Davidsen T.M."/>
            <person name="Wayne K.J."/>
            <person name="Tettelin H."/>
            <person name="Glass J.I."/>
            <person name="Rusch D."/>
            <person name="Podicherti R."/>
            <person name="Tsui H.-C.T."/>
            <person name="Winkler M.E."/>
        </authorList>
    </citation>
    <scope>NUCLEOTIDE SEQUENCE</scope>
</reference>
<dbReference type="PANTHER" id="PTHR42991">
    <property type="entry name" value="ALDEHYDE DEHYDROGENASE"/>
    <property type="match status" value="1"/>
</dbReference>
<dbReference type="InterPro" id="IPR016161">
    <property type="entry name" value="Ald_DH/histidinol_DH"/>
</dbReference>
<dbReference type="GO" id="GO:0008911">
    <property type="term" value="F:lactaldehyde dehydrogenase (NAD+) activity"/>
    <property type="evidence" value="ECO:0007669"/>
    <property type="project" value="TreeGrafter"/>
</dbReference>
<feature type="domain" description="Aldehyde dehydrogenase" evidence="3">
    <location>
        <begin position="34"/>
        <end position="143"/>
    </location>
</feature>
<dbReference type="InterPro" id="IPR051020">
    <property type="entry name" value="ALDH-related_metabolic_enz"/>
</dbReference>
<proteinExistence type="inferred from homology"/>
<feature type="non-terminal residue" evidence="4">
    <location>
        <position position="154"/>
    </location>
</feature>
<protein>
    <recommendedName>
        <fullName evidence="3">Aldehyde dehydrogenase domain-containing protein</fullName>
    </recommendedName>
</protein>
<dbReference type="EMBL" id="UINC01168885">
    <property type="protein sequence ID" value="SVD72150.1"/>
    <property type="molecule type" value="Genomic_DNA"/>
</dbReference>